<evidence type="ECO:0000313" key="1">
    <source>
        <dbReference type="EnsemblMetazoa" id="AMIN014672-PA"/>
    </source>
</evidence>
<reference evidence="2" key="1">
    <citation type="submission" date="2013-03" db="EMBL/GenBank/DDBJ databases">
        <title>The Genome Sequence of Anopheles minimus MINIMUS1.</title>
        <authorList>
            <consortium name="The Broad Institute Genomics Platform"/>
            <person name="Neafsey D.E."/>
            <person name="Walton C."/>
            <person name="Walker B."/>
            <person name="Young S.K."/>
            <person name="Zeng Q."/>
            <person name="Gargeya S."/>
            <person name="Fitzgerald M."/>
            <person name="Haas B."/>
            <person name="Abouelleil A."/>
            <person name="Allen A.W."/>
            <person name="Alvarado L."/>
            <person name="Arachchi H.M."/>
            <person name="Berlin A.M."/>
            <person name="Chapman S.B."/>
            <person name="Gainer-Dewar J."/>
            <person name="Goldberg J."/>
            <person name="Griggs A."/>
            <person name="Gujja S."/>
            <person name="Hansen M."/>
            <person name="Howarth C."/>
            <person name="Imamovic A."/>
            <person name="Ireland A."/>
            <person name="Larimer J."/>
            <person name="McCowan C."/>
            <person name="Murphy C."/>
            <person name="Pearson M."/>
            <person name="Poon T.W."/>
            <person name="Priest M."/>
            <person name="Roberts A."/>
            <person name="Saif S."/>
            <person name="Shea T."/>
            <person name="Sisk P."/>
            <person name="Sykes S."/>
            <person name="Wortman J."/>
            <person name="Nusbaum C."/>
            <person name="Birren B."/>
        </authorList>
    </citation>
    <scope>NUCLEOTIDE SEQUENCE [LARGE SCALE GENOMIC DNA]</scope>
    <source>
        <strain evidence="2">MINIMUS1</strain>
    </source>
</reference>
<organism evidence="1 2">
    <name type="scientific">Anopheles minimus</name>
    <dbReference type="NCBI Taxonomy" id="112268"/>
    <lineage>
        <taxon>Eukaryota</taxon>
        <taxon>Metazoa</taxon>
        <taxon>Ecdysozoa</taxon>
        <taxon>Arthropoda</taxon>
        <taxon>Hexapoda</taxon>
        <taxon>Insecta</taxon>
        <taxon>Pterygota</taxon>
        <taxon>Neoptera</taxon>
        <taxon>Endopterygota</taxon>
        <taxon>Diptera</taxon>
        <taxon>Nematocera</taxon>
        <taxon>Culicoidea</taxon>
        <taxon>Culicidae</taxon>
        <taxon>Anophelinae</taxon>
        <taxon>Anopheles</taxon>
    </lineage>
</organism>
<name>A0A182WPT0_9DIPT</name>
<keyword evidence="2" id="KW-1185">Reference proteome</keyword>
<reference evidence="1" key="2">
    <citation type="submission" date="2020-05" db="UniProtKB">
        <authorList>
            <consortium name="EnsemblMetazoa"/>
        </authorList>
    </citation>
    <scope>IDENTIFICATION</scope>
    <source>
        <strain evidence="1">MINIMUS1</strain>
    </source>
</reference>
<dbReference type="Proteomes" id="UP000075920">
    <property type="component" value="Unassembled WGS sequence"/>
</dbReference>
<sequence length="49" mass="5569">MSIITCLELNHLVQDFVVNMQIRKPDPNSGFIHKTRLISTIDDKTVISS</sequence>
<accession>A0A182WPT0</accession>
<protein>
    <submittedName>
        <fullName evidence="1">Uncharacterized protein</fullName>
    </submittedName>
</protein>
<proteinExistence type="predicted"/>
<dbReference type="EnsemblMetazoa" id="AMIN014672-RA">
    <property type="protein sequence ID" value="AMIN014672-PA"/>
    <property type="gene ID" value="AMIN014672"/>
</dbReference>
<evidence type="ECO:0000313" key="2">
    <source>
        <dbReference type="Proteomes" id="UP000075920"/>
    </source>
</evidence>
<dbReference type="VEuPathDB" id="VectorBase:AMIN014672"/>
<dbReference type="AlphaFoldDB" id="A0A182WPT0"/>